<dbReference type="Gene3D" id="3.40.50.2000">
    <property type="entry name" value="Glycogen Phosphorylase B"/>
    <property type="match status" value="2"/>
</dbReference>
<proteinExistence type="predicted"/>
<dbReference type="Pfam" id="PF13439">
    <property type="entry name" value="Glyco_transf_4"/>
    <property type="match status" value="1"/>
</dbReference>
<dbReference type="Pfam" id="PF13692">
    <property type="entry name" value="Glyco_trans_1_4"/>
    <property type="match status" value="1"/>
</dbReference>
<keyword evidence="3" id="KW-1185">Reference proteome</keyword>
<dbReference type="Proteomes" id="UP000541636">
    <property type="component" value="Unassembled WGS sequence"/>
</dbReference>
<evidence type="ECO:0000313" key="3">
    <source>
        <dbReference type="Proteomes" id="UP000541636"/>
    </source>
</evidence>
<evidence type="ECO:0000259" key="1">
    <source>
        <dbReference type="Pfam" id="PF13439"/>
    </source>
</evidence>
<dbReference type="AlphaFoldDB" id="A0A846ZNQ7"/>
<reference evidence="2 3" key="1">
    <citation type="journal article" date="2017" name="Int. J. Syst. Evol. Microbiol.">
        <title>Oleiagrimonas citrea sp. nov., a marine bacterium isolated from tidal flat sediment and emended description of the genus Oleiagrimonas Fang et al. 2015 and Oleiagrimonas soli.</title>
        <authorList>
            <person name="Yang S.H."/>
            <person name="Seo H.S."/>
            <person name="Seong C.N."/>
            <person name="Kwon K.K."/>
        </authorList>
    </citation>
    <scope>NUCLEOTIDE SEQUENCE [LARGE SCALE GENOMIC DNA]</scope>
    <source>
        <strain evidence="2 3">MEBiC09124</strain>
    </source>
</reference>
<sequence length="380" mass="41160">MERLNWNMARQLARVADVLIVGPRGSAALAPEGVRVHEVALMPLARFLWSATWVVWREARRWRPDWVLAGSGLTAPLAWLAARTCGARAAVYVHGLDLALRHRLYRLLWFPAIRRMDRVIANSRATRLLAEERGVPSEHIGLLHPGVEMPDSTPFESDVPVFRMTHGLAKRPVLLSVGRLTERKGLREFVRDVLPVIVAQRPSVVLIVIGDTAAQALHAKSQSVESIRELAARLGLESNLRFLGVITDRQELSAAYRAADVHVFPVREIPGDPEGFGMVAVEAAAHGLATVAYATGGVLDAVREGDSGRLVPPGDASSFASAVLALLDSPLPREALRCHAESFTWECFGEGLRDLLALPGMAGGAKGAGSSVQQSECDDA</sequence>
<dbReference type="InterPro" id="IPR028098">
    <property type="entry name" value="Glyco_trans_4-like_N"/>
</dbReference>
<comment type="caution">
    <text evidence="2">The sequence shown here is derived from an EMBL/GenBank/DDBJ whole genome shotgun (WGS) entry which is preliminary data.</text>
</comment>
<evidence type="ECO:0000313" key="2">
    <source>
        <dbReference type="EMBL" id="NKZ39656.1"/>
    </source>
</evidence>
<dbReference type="CDD" id="cd03801">
    <property type="entry name" value="GT4_PimA-like"/>
    <property type="match status" value="1"/>
</dbReference>
<dbReference type="PANTHER" id="PTHR45947:SF3">
    <property type="entry name" value="SULFOQUINOVOSYL TRANSFERASE SQD2"/>
    <property type="match status" value="1"/>
</dbReference>
<accession>A0A846ZNQ7</accession>
<dbReference type="SUPFAM" id="SSF53756">
    <property type="entry name" value="UDP-Glycosyltransferase/glycogen phosphorylase"/>
    <property type="match status" value="1"/>
</dbReference>
<dbReference type="GO" id="GO:0016758">
    <property type="term" value="F:hexosyltransferase activity"/>
    <property type="evidence" value="ECO:0007669"/>
    <property type="project" value="TreeGrafter"/>
</dbReference>
<gene>
    <name evidence="2" type="ORF">HF690_11915</name>
</gene>
<feature type="domain" description="Glycosyltransferase subfamily 4-like N-terminal" evidence="1">
    <location>
        <begin position="1"/>
        <end position="148"/>
    </location>
</feature>
<protein>
    <submittedName>
        <fullName evidence="2">Glycosyltransferase family 4 protein</fullName>
    </submittedName>
</protein>
<dbReference type="EMBL" id="JAAZQD010000004">
    <property type="protein sequence ID" value="NKZ39656.1"/>
    <property type="molecule type" value="Genomic_DNA"/>
</dbReference>
<organism evidence="2 3">
    <name type="scientific">Oleiagrimonas citrea</name>
    <dbReference type="NCBI Taxonomy" id="1665687"/>
    <lineage>
        <taxon>Bacteria</taxon>
        <taxon>Pseudomonadati</taxon>
        <taxon>Pseudomonadota</taxon>
        <taxon>Gammaproteobacteria</taxon>
        <taxon>Lysobacterales</taxon>
        <taxon>Rhodanobacteraceae</taxon>
        <taxon>Oleiagrimonas</taxon>
    </lineage>
</organism>
<keyword evidence="2" id="KW-0808">Transferase</keyword>
<dbReference type="PANTHER" id="PTHR45947">
    <property type="entry name" value="SULFOQUINOVOSYL TRANSFERASE SQD2"/>
    <property type="match status" value="1"/>
</dbReference>
<dbReference type="InterPro" id="IPR050194">
    <property type="entry name" value="Glycosyltransferase_grp1"/>
</dbReference>
<name>A0A846ZNQ7_9GAMM</name>